<dbReference type="GO" id="GO:0016020">
    <property type="term" value="C:membrane"/>
    <property type="evidence" value="ECO:0007669"/>
    <property type="project" value="UniProtKB-SubCell"/>
</dbReference>
<protein>
    <submittedName>
        <fullName evidence="12">ABC membrane domain containing protein</fullName>
    </submittedName>
</protein>
<dbReference type="PANTHER" id="PTHR24223:SF448">
    <property type="entry name" value="FI20146P1-RELATED"/>
    <property type="match status" value="1"/>
</dbReference>
<evidence type="ECO:0000313" key="12">
    <source>
        <dbReference type="EMBL" id="RZC33809.1"/>
    </source>
</evidence>
<sequence>MQALKRDLREDDLYEVLPSYNSQTLGDKLEKMWNMQQFKNNSSILLLLWNSFGWDYIFISLTQIISMTITVLRPKIIKKLLPYFLPGYGKLDKIDGWFYGMLLIIITIIEHIYRENFRVRTKGLGIKVRTAFCSLMYRKVLKMRSSEMESITPGKIVNLMTKDVNDVEIFVSTSSYTWTGIVRFLVTCYVLYVEIGWSLMTIILGTFCIIIPVQIYLGVVITSLRMKTSKKSDERCQLTTEVLSAIKTIKLHSWEKHFRRKLAEVRKTEIHILHKVFLWLFTELTLAELAVNITWYLLIISIWFGIMNTLNAVSVTLKVGIPKGIYETAKFVTAINRIGSVLTAVNTTSSKKKYNAKPKIVIKNMTVIIKNRKILDNVNLELNNNLIALSGNTGSGKSLLLKTIMKEHEEFIGSLNTDGRISYASQEPWLFPSTIRQNILFGSNFEEKRYLEVLRVCALTDDLKLFPNGDCTIVGDKGNNLSTGQKIRINLARTIYKDFEIYLLDNCLSALDAETADFIFDKCINKFLKNKLVIMVTQNLKHINQSKNVILLKNQKAELIKPSPNDDIKNFTNSALLDSKIYEMNERNLDTENLNEEFIDKFTTQKKLYEERKKFGKIRHKIYKQYIDLGGGLFMFLLVILTFALSRIIKSGKEKIETSWLHYCRFNIEHSIVNYTAINCTTSQGYKKAIEARIVMCYLYPMVIIIATIMVFMKAFANYNLAKKASMNVHQLIAKKILYASTTFFNSNFVGNILNRFSKDLLSIDEIIPITVYNLFEPSLKLIALLIITSTLNVIFPIVALMLLAVLFKLRKYYVKIGRDLKQLESTTRSPIIGYVIATLDGLTTIRTLKTENILREEFDRHQNLHTSACYIYSCCLGAFGVIIKICSTLFAAIIVVGIQYTDNVSQSLSLMAAEGTGIRQWAEFENQMVSMERLSEYTEIKKEDGHDILTENRPLCGDIKFQNIHCSYEHSANILKNISFTVKSKEKVAIIGRTGSGKSSIISSLFRLCKTEGKIFIDSIDITSLSLEFLRSNISVVPSEPVLFSGTIRDNIDPTGKHPDREIWNIIRAVNLDDVISSLEFKVKNAGSNFSTGQKQLICLGRAIIRNNEIVIFDGITENVDPNIENIIHNIIQQHFASSTVIFITHKLNFMYTYHRLLELNKGKIVEYDGPLALLQNKNGMFNHKLK</sequence>
<keyword evidence="4" id="KW-0677">Repeat</keyword>
<dbReference type="FunFam" id="3.40.50.300:FF:000163">
    <property type="entry name" value="Multidrug resistance-associated protein member 4"/>
    <property type="match status" value="1"/>
</dbReference>
<dbReference type="EMBL" id="QDEB01085457">
    <property type="protein sequence ID" value="RZC33809.1"/>
    <property type="molecule type" value="Genomic_DNA"/>
</dbReference>
<feature type="transmembrane region" description="Helical" evidence="9">
    <location>
        <begin position="169"/>
        <end position="192"/>
    </location>
</feature>
<gene>
    <name evidence="12" type="ORF">BDFB_008622</name>
</gene>
<feature type="transmembrane region" description="Helical" evidence="9">
    <location>
        <begin position="626"/>
        <end position="645"/>
    </location>
</feature>
<proteinExistence type="predicted"/>
<evidence type="ECO:0000256" key="2">
    <source>
        <dbReference type="ARBA" id="ARBA00022448"/>
    </source>
</evidence>
<dbReference type="AlphaFoldDB" id="A0A482VMX7"/>
<evidence type="ECO:0000313" key="13">
    <source>
        <dbReference type="Proteomes" id="UP000292052"/>
    </source>
</evidence>
<dbReference type="FunFam" id="3.40.50.300:FF:000973">
    <property type="entry name" value="Multidrug resistance-associated protein 4"/>
    <property type="match status" value="1"/>
</dbReference>
<dbReference type="Gene3D" id="1.20.1560.10">
    <property type="entry name" value="ABC transporter type 1, transmembrane domain"/>
    <property type="match status" value="2"/>
</dbReference>
<comment type="subcellular location">
    <subcellularLocation>
        <location evidence="1">Membrane</location>
        <topology evidence="1">Multi-pass membrane protein</topology>
    </subcellularLocation>
</comment>
<feature type="domain" description="ABC transporter" evidence="10">
    <location>
        <begin position="360"/>
        <end position="580"/>
    </location>
</feature>
<evidence type="ECO:0000256" key="5">
    <source>
        <dbReference type="ARBA" id="ARBA00022741"/>
    </source>
</evidence>
<dbReference type="CDD" id="cd18580">
    <property type="entry name" value="ABC_6TM_ABCC_D2"/>
    <property type="match status" value="1"/>
</dbReference>
<dbReference type="PROSITE" id="PS50929">
    <property type="entry name" value="ABC_TM1F"/>
    <property type="match status" value="2"/>
</dbReference>
<feature type="domain" description="ABC transmembrane type-1" evidence="11">
    <location>
        <begin position="629"/>
        <end position="899"/>
    </location>
</feature>
<dbReference type="Pfam" id="PF00005">
    <property type="entry name" value="ABC_tran"/>
    <property type="match status" value="2"/>
</dbReference>
<accession>A0A482VMX7</accession>
<dbReference type="OrthoDB" id="6500128at2759"/>
<keyword evidence="13" id="KW-1185">Reference proteome</keyword>
<dbReference type="Proteomes" id="UP000292052">
    <property type="component" value="Unassembled WGS sequence"/>
</dbReference>
<feature type="transmembrane region" description="Helical" evidence="9">
    <location>
        <begin position="198"/>
        <end position="221"/>
    </location>
</feature>
<keyword evidence="7 9" id="KW-1133">Transmembrane helix</keyword>
<feature type="transmembrane region" description="Helical" evidence="9">
    <location>
        <begin position="871"/>
        <end position="899"/>
    </location>
</feature>
<evidence type="ECO:0000256" key="9">
    <source>
        <dbReference type="SAM" id="Phobius"/>
    </source>
</evidence>
<evidence type="ECO:0000256" key="4">
    <source>
        <dbReference type="ARBA" id="ARBA00022737"/>
    </source>
</evidence>
<reference evidence="12 13" key="1">
    <citation type="submission" date="2017-03" db="EMBL/GenBank/DDBJ databases">
        <title>Genome of the blue death feigning beetle - Asbolus verrucosus.</title>
        <authorList>
            <person name="Rider S.D."/>
        </authorList>
    </citation>
    <scope>NUCLEOTIDE SEQUENCE [LARGE SCALE GENOMIC DNA]</scope>
    <source>
        <strain evidence="12">Butters</strain>
        <tissue evidence="12">Head and leg muscle</tissue>
    </source>
</reference>
<keyword evidence="2" id="KW-0813">Transport</keyword>
<dbReference type="InterPro" id="IPR027417">
    <property type="entry name" value="P-loop_NTPase"/>
</dbReference>
<organism evidence="12 13">
    <name type="scientific">Asbolus verrucosus</name>
    <name type="common">Desert ironclad beetle</name>
    <dbReference type="NCBI Taxonomy" id="1661398"/>
    <lineage>
        <taxon>Eukaryota</taxon>
        <taxon>Metazoa</taxon>
        <taxon>Ecdysozoa</taxon>
        <taxon>Arthropoda</taxon>
        <taxon>Hexapoda</taxon>
        <taxon>Insecta</taxon>
        <taxon>Pterygota</taxon>
        <taxon>Neoptera</taxon>
        <taxon>Endopterygota</taxon>
        <taxon>Coleoptera</taxon>
        <taxon>Polyphaga</taxon>
        <taxon>Cucujiformia</taxon>
        <taxon>Tenebrionidae</taxon>
        <taxon>Pimeliinae</taxon>
        <taxon>Asbolus</taxon>
    </lineage>
</organism>
<dbReference type="InterPro" id="IPR044746">
    <property type="entry name" value="ABCC_6TM_D1"/>
</dbReference>
<keyword evidence="6" id="KW-0067">ATP-binding</keyword>
<dbReference type="InterPro" id="IPR036640">
    <property type="entry name" value="ABC1_TM_sf"/>
</dbReference>
<keyword evidence="3 9" id="KW-0812">Transmembrane</keyword>
<keyword evidence="5" id="KW-0547">Nucleotide-binding</keyword>
<feature type="transmembrane region" description="Helical" evidence="9">
    <location>
        <begin position="782"/>
        <end position="808"/>
    </location>
</feature>
<dbReference type="PROSITE" id="PS50893">
    <property type="entry name" value="ABC_TRANSPORTER_2"/>
    <property type="match status" value="2"/>
</dbReference>
<feature type="transmembrane region" description="Helical" evidence="9">
    <location>
        <begin position="276"/>
        <end position="306"/>
    </location>
</feature>
<evidence type="ECO:0000256" key="7">
    <source>
        <dbReference type="ARBA" id="ARBA00022989"/>
    </source>
</evidence>
<feature type="transmembrane region" description="Helical" evidence="9">
    <location>
        <begin position="96"/>
        <end position="113"/>
    </location>
</feature>
<keyword evidence="8 9" id="KW-0472">Membrane</keyword>
<feature type="transmembrane region" description="Helical" evidence="9">
    <location>
        <begin position="697"/>
        <end position="717"/>
    </location>
</feature>
<feature type="domain" description="ABC transmembrane type-1" evidence="11">
    <location>
        <begin position="57"/>
        <end position="300"/>
    </location>
</feature>
<comment type="caution">
    <text evidence="12">The sequence shown here is derived from an EMBL/GenBank/DDBJ whole genome shotgun (WGS) entry which is preliminary data.</text>
</comment>
<dbReference type="GO" id="GO:0140359">
    <property type="term" value="F:ABC-type transporter activity"/>
    <property type="evidence" value="ECO:0007669"/>
    <property type="project" value="InterPro"/>
</dbReference>
<dbReference type="Gene3D" id="3.40.50.300">
    <property type="entry name" value="P-loop containing nucleotide triphosphate hydrolases"/>
    <property type="match status" value="2"/>
</dbReference>
<dbReference type="InterPro" id="IPR050173">
    <property type="entry name" value="ABC_transporter_C-like"/>
</dbReference>
<dbReference type="STRING" id="1661398.A0A482VMX7"/>
<dbReference type="CDD" id="cd18579">
    <property type="entry name" value="ABC_6TM_ABCC_D1"/>
    <property type="match status" value="1"/>
</dbReference>
<evidence type="ECO:0000256" key="8">
    <source>
        <dbReference type="ARBA" id="ARBA00023136"/>
    </source>
</evidence>
<dbReference type="GO" id="GO:0016887">
    <property type="term" value="F:ATP hydrolysis activity"/>
    <property type="evidence" value="ECO:0007669"/>
    <property type="project" value="InterPro"/>
</dbReference>
<dbReference type="SMART" id="SM00382">
    <property type="entry name" value="AAA"/>
    <property type="match status" value="2"/>
</dbReference>
<dbReference type="InterPro" id="IPR003439">
    <property type="entry name" value="ABC_transporter-like_ATP-bd"/>
</dbReference>
<dbReference type="PANTHER" id="PTHR24223">
    <property type="entry name" value="ATP-BINDING CASSETTE SUB-FAMILY C"/>
    <property type="match status" value="1"/>
</dbReference>
<feature type="non-terminal residue" evidence="12">
    <location>
        <position position="1188"/>
    </location>
</feature>
<evidence type="ECO:0000259" key="11">
    <source>
        <dbReference type="PROSITE" id="PS50929"/>
    </source>
</evidence>
<evidence type="ECO:0000256" key="1">
    <source>
        <dbReference type="ARBA" id="ARBA00004141"/>
    </source>
</evidence>
<dbReference type="SUPFAM" id="SSF90123">
    <property type="entry name" value="ABC transporter transmembrane region"/>
    <property type="match status" value="2"/>
</dbReference>
<evidence type="ECO:0000256" key="3">
    <source>
        <dbReference type="ARBA" id="ARBA00022692"/>
    </source>
</evidence>
<name>A0A482VMX7_ASBVE</name>
<dbReference type="InterPro" id="IPR011527">
    <property type="entry name" value="ABC1_TM_dom"/>
</dbReference>
<dbReference type="SUPFAM" id="SSF52540">
    <property type="entry name" value="P-loop containing nucleoside triphosphate hydrolases"/>
    <property type="match status" value="2"/>
</dbReference>
<dbReference type="Pfam" id="PF00664">
    <property type="entry name" value="ABC_membrane"/>
    <property type="match status" value="2"/>
</dbReference>
<dbReference type="InterPro" id="IPR044726">
    <property type="entry name" value="ABCC_6TM_D2"/>
</dbReference>
<dbReference type="GO" id="GO:0005524">
    <property type="term" value="F:ATP binding"/>
    <property type="evidence" value="ECO:0007669"/>
    <property type="project" value="UniProtKB-KW"/>
</dbReference>
<evidence type="ECO:0000259" key="10">
    <source>
        <dbReference type="PROSITE" id="PS50893"/>
    </source>
</evidence>
<evidence type="ECO:0000256" key="6">
    <source>
        <dbReference type="ARBA" id="ARBA00022840"/>
    </source>
</evidence>
<dbReference type="InterPro" id="IPR003593">
    <property type="entry name" value="AAA+_ATPase"/>
</dbReference>
<feature type="domain" description="ABC transporter" evidence="10">
    <location>
        <begin position="960"/>
        <end position="1188"/>
    </location>
</feature>